<proteinExistence type="predicted"/>
<dbReference type="AlphaFoldDB" id="A0A0U9HR51"/>
<evidence type="ECO:0000313" key="3">
    <source>
        <dbReference type="Proteomes" id="UP000054558"/>
    </source>
</evidence>
<keyword evidence="3" id="KW-1185">Reference proteome</keyword>
<dbReference type="PANTHER" id="PTHR37745">
    <property type="entry name" value="EXPRESSED PROTEIN"/>
    <property type="match status" value="1"/>
</dbReference>
<sequence length="533" mass="60626">MADIQDGAVFVHQAPEGHEDQVMHTGYDEVGEHTRALLAVEEDEETDYEEYTRKWYAFNQAAHKLMVDNILLQTLPSEEEILQADPAFFNKKSDTSHRSVIARWKQYQDRLDARITPDGEPLLFFKNKPEKLVAHTGQWREIVDSCHCPANGNHYALRGIQERMAKDWITDPQKHGIPGAYADARRQKCMFCRAAAEQEAAGVKRGAEEVIDGRPVKQTKRAARTKLQWNETLEMPLKDVIPYIESILLKYRVHLRLENRYPVKRPRPGWATTYICHRGGSKDQSYRPKGEEHKRYKSRRCECGFRVQVTVPTADSPAGPQPDGDDTAVVRTFLEHDNHDPYSLEEAKYLPTHPTALAFAEEELVKINDSSAVLERSMAVAGELFNVASDVDKAIYKFYITRSEITQMTQARSENIETLKATIKSLENELAQMKSIVRKIPPSVLKNFNTDLTAGLLKCQEVMASARAEQGAPQRALKSGLVDLIRYHLEGSRINAWRKKEVDVDLLPLPEGRRVAPPSKALTLQQYIRLDGQ</sequence>
<feature type="coiled-coil region" evidence="1">
    <location>
        <begin position="409"/>
        <end position="436"/>
    </location>
</feature>
<keyword evidence="1" id="KW-0175">Coiled coil</keyword>
<accession>A0A0U9HR51</accession>
<name>A0A0U9HR51_KLENI</name>
<gene>
    <name evidence="2" type="ORF">KFL_000570260</name>
</gene>
<reference evidence="2 3" key="1">
    <citation type="journal article" date="2014" name="Nat. Commun.">
        <title>Klebsormidium flaccidum genome reveals primary factors for plant terrestrial adaptation.</title>
        <authorList>
            <person name="Hori K."/>
            <person name="Maruyama F."/>
            <person name="Fujisawa T."/>
            <person name="Togashi T."/>
            <person name="Yamamoto N."/>
            <person name="Seo M."/>
            <person name="Sato S."/>
            <person name="Yamada T."/>
            <person name="Mori H."/>
            <person name="Tajima N."/>
            <person name="Moriyama T."/>
            <person name="Ikeuchi M."/>
            <person name="Watanabe M."/>
            <person name="Wada H."/>
            <person name="Kobayashi K."/>
            <person name="Saito M."/>
            <person name="Masuda T."/>
            <person name="Sasaki-Sekimoto Y."/>
            <person name="Mashiguchi K."/>
            <person name="Awai K."/>
            <person name="Shimojima M."/>
            <person name="Masuda S."/>
            <person name="Iwai M."/>
            <person name="Nobusawa T."/>
            <person name="Narise T."/>
            <person name="Kondo S."/>
            <person name="Saito H."/>
            <person name="Sato R."/>
            <person name="Murakawa M."/>
            <person name="Ihara Y."/>
            <person name="Oshima-Yamada Y."/>
            <person name="Ohtaka K."/>
            <person name="Satoh M."/>
            <person name="Sonobe K."/>
            <person name="Ishii M."/>
            <person name="Ohtani R."/>
            <person name="Kanamori-Sato M."/>
            <person name="Honoki R."/>
            <person name="Miyazaki D."/>
            <person name="Mochizuki H."/>
            <person name="Umetsu J."/>
            <person name="Higashi K."/>
            <person name="Shibata D."/>
            <person name="Kamiya Y."/>
            <person name="Sato N."/>
            <person name="Nakamura Y."/>
            <person name="Tabata S."/>
            <person name="Ida S."/>
            <person name="Kurokawa K."/>
            <person name="Ohta H."/>
        </authorList>
    </citation>
    <scope>NUCLEOTIDE SEQUENCE [LARGE SCALE GENOMIC DNA]</scope>
    <source>
        <strain evidence="2 3">NIES-2285</strain>
    </source>
</reference>
<organism evidence="2 3">
    <name type="scientific">Klebsormidium nitens</name>
    <name type="common">Green alga</name>
    <name type="synonym">Ulothrix nitens</name>
    <dbReference type="NCBI Taxonomy" id="105231"/>
    <lineage>
        <taxon>Eukaryota</taxon>
        <taxon>Viridiplantae</taxon>
        <taxon>Streptophyta</taxon>
        <taxon>Klebsormidiophyceae</taxon>
        <taxon>Klebsormidiales</taxon>
        <taxon>Klebsormidiaceae</taxon>
        <taxon>Klebsormidium</taxon>
    </lineage>
</organism>
<dbReference type="PANTHER" id="PTHR37745:SF1">
    <property type="entry name" value="EXPRESSED PROTEIN"/>
    <property type="match status" value="1"/>
</dbReference>
<evidence type="ECO:0000313" key="2">
    <source>
        <dbReference type="EMBL" id="GAQ80579.1"/>
    </source>
</evidence>
<protein>
    <submittedName>
        <fullName evidence="2">Uncharacterized protein</fullName>
    </submittedName>
</protein>
<evidence type="ECO:0000256" key="1">
    <source>
        <dbReference type="SAM" id="Coils"/>
    </source>
</evidence>
<dbReference type="Proteomes" id="UP000054558">
    <property type="component" value="Unassembled WGS sequence"/>
</dbReference>
<dbReference type="EMBL" id="DF237006">
    <property type="protein sequence ID" value="GAQ80579.1"/>
    <property type="molecule type" value="Genomic_DNA"/>
</dbReference>